<protein>
    <submittedName>
        <fullName evidence="3">Uncharacterized protein</fullName>
    </submittedName>
</protein>
<keyword evidence="2" id="KW-0472">Membrane</keyword>
<gene>
    <name evidence="3" type="ORF">H9L15_05455</name>
</gene>
<reference evidence="3 4" key="1">
    <citation type="submission" date="2020-08" db="EMBL/GenBank/DDBJ databases">
        <title>Genome sequence of Sphingomonas daechungensis KACC 18115T.</title>
        <authorList>
            <person name="Hyun D.-W."/>
            <person name="Bae J.-W."/>
        </authorList>
    </citation>
    <scope>NUCLEOTIDE SEQUENCE [LARGE SCALE GENOMIC DNA]</scope>
    <source>
        <strain evidence="3 4">KACC 18115</strain>
    </source>
</reference>
<evidence type="ECO:0000313" key="3">
    <source>
        <dbReference type="EMBL" id="QNP44030.1"/>
    </source>
</evidence>
<dbReference type="EMBL" id="CP060780">
    <property type="protein sequence ID" value="QNP44030.1"/>
    <property type="molecule type" value="Genomic_DNA"/>
</dbReference>
<feature type="transmembrane region" description="Helical" evidence="2">
    <location>
        <begin position="21"/>
        <end position="44"/>
    </location>
</feature>
<accession>A0ABX6T301</accession>
<organism evidence="3 4">
    <name type="scientific">Sphingomonas daechungensis</name>
    <dbReference type="NCBI Taxonomy" id="1176646"/>
    <lineage>
        <taxon>Bacteria</taxon>
        <taxon>Pseudomonadati</taxon>
        <taxon>Pseudomonadota</taxon>
        <taxon>Alphaproteobacteria</taxon>
        <taxon>Sphingomonadales</taxon>
        <taxon>Sphingomonadaceae</taxon>
        <taxon>Sphingomonas</taxon>
    </lineage>
</organism>
<evidence type="ECO:0000256" key="2">
    <source>
        <dbReference type="SAM" id="Phobius"/>
    </source>
</evidence>
<keyword evidence="2" id="KW-1133">Transmembrane helix</keyword>
<evidence type="ECO:0000313" key="4">
    <source>
        <dbReference type="Proteomes" id="UP000516134"/>
    </source>
</evidence>
<evidence type="ECO:0000256" key="1">
    <source>
        <dbReference type="SAM" id="MobiDB-lite"/>
    </source>
</evidence>
<dbReference type="RefSeq" id="WP_187715452.1">
    <property type="nucleotide sequence ID" value="NZ_CP060780.1"/>
</dbReference>
<keyword evidence="2" id="KW-0812">Transmembrane</keyword>
<sequence>MARKTLLSELRDYFQERSSRRAWALAAQDGIIATASILLGFAGAGAGTGPFCWPRVPQRSPECSAPAERHGRRRRRNGKRN</sequence>
<feature type="compositionally biased region" description="Basic residues" evidence="1">
    <location>
        <begin position="70"/>
        <end position="81"/>
    </location>
</feature>
<name>A0ABX6T301_9SPHN</name>
<proteinExistence type="predicted"/>
<feature type="region of interest" description="Disordered" evidence="1">
    <location>
        <begin position="58"/>
        <end position="81"/>
    </location>
</feature>
<keyword evidence="4" id="KW-1185">Reference proteome</keyword>
<dbReference type="Proteomes" id="UP000516134">
    <property type="component" value="Chromosome"/>
</dbReference>